<accession>A0ABU8AZB5</accession>
<dbReference type="Proteomes" id="UP001310290">
    <property type="component" value="Unassembled WGS sequence"/>
</dbReference>
<dbReference type="EMBL" id="JARULZ010000002">
    <property type="protein sequence ID" value="MEH0638908.1"/>
    <property type="molecule type" value="Genomic_DNA"/>
</dbReference>
<gene>
    <name evidence="1" type="ORF">QBA35_37725</name>
</gene>
<protein>
    <submittedName>
        <fullName evidence="1">Uncharacterized protein</fullName>
    </submittedName>
</protein>
<dbReference type="SUPFAM" id="SSF48498">
    <property type="entry name" value="Tetracyclin repressor-like, C-terminal domain"/>
    <property type="match status" value="1"/>
</dbReference>
<dbReference type="Gene3D" id="1.10.357.10">
    <property type="entry name" value="Tetracycline Repressor, domain 2"/>
    <property type="match status" value="1"/>
</dbReference>
<organism evidence="1 2">
    <name type="scientific">Streptomyces bottropensis</name>
    <dbReference type="NCBI Taxonomy" id="42235"/>
    <lineage>
        <taxon>Bacteria</taxon>
        <taxon>Bacillati</taxon>
        <taxon>Actinomycetota</taxon>
        <taxon>Actinomycetes</taxon>
        <taxon>Kitasatosporales</taxon>
        <taxon>Streptomycetaceae</taxon>
        <taxon>Streptomyces</taxon>
    </lineage>
</organism>
<evidence type="ECO:0000313" key="1">
    <source>
        <dbReference type="EMBL" id="MEH0638908.1"/>
    </source>
</evidence>
<keyword evidence="2" id="KW-1185">Reference proteome</keyword>
<dbReference type="RefSeq" id="WP_334661527.1">
    <property type="nucleotide sequence ID" value="NZ_JARULZ010000002.1"/>
</dbReference>
<reference evidence="1" key="1">
    <citation type="submission" date="2023-04" db="EMBL/GenBank/DDBJ databases">
        <title>Genomic diversity of scab-causing Streptomyces spp. in the province of Quebec, Canada.</title>
        <authorList>
            <person name="Biessy A."/>
            <person name="Cadieux M."/>
            <person name="Ciotola M."/>
            <person name="Filion M."/>
        </authorList>
    </citation>
    <scope>NUCLEOTIDE SEQUENCE</scope>
    <source>
        <strain evidence="1">B21-115</strain>
    </source>
</reference>
<evidence type="ECO:0000313" key="2">
    <source>
        <dbReference type="Proteomes" id="UP001310290"/>
    </source>
</evidence>
<proteinExistence type="predicted"/>
<sequence length="140" mass="15289">MTLDDAWEGLCLFLERMCELQVGDRGFQDLAGTRLPETGCLSGAQSRIHELAVLIAERAQGQGTLGPDVTPEDLAFAIWSNGRVTVATEDIAPEAWRRYLHLLLDGFRAERAHSPPQPALSKDELYHAMLRLGGDGDCAG</sequence>
<comment type="caution">
    <text evidence="1">The sequence shown here is derived from an EMBL/GenBank/DDBJ whole genome shotgun (WGS) entry which is preliminary data.</text>
</comment>
<dbReference type="InterPro" id="IPR036271">
    <property type="entry name" value="Tet_transcr_reg_TetR-rel_C_sf"/>
</dbReference>
<name>A0ABU8AZB5_9ACTN</name>